<name>A0A1V9YZ64_ACHHY</name>
<dbReference type="Proteomes" id="UP000243579">
    <property type="component" value="Unassembled WGS sequence"/>
</dbReference>
<dbReference type="CDD" id="cd00257">
    <property type="entry name" value="beta-trefoil_FSCN-like"/>
    <property type="match status" value="1"/>
</dbReference>
<comment type="caution">
    <text evidence="2">The sequence shown here is derived from an EMBL/GenBank/DDBJ whole genome shotgun (WGS) entry which is preliminary data.</text>
</comment>
<dbReference type="OrthoDB" id="74095at2759"/>
<dbReference type="AlphaFoldDB" id="A0A1V9YZ64"/>
<keyword evidence="1" id="KW-0472">Membrane</keyword>
<organism evidence="2 3">
    <name type="scientific">Achlya hypogyna</name>
    <name type="common">Oomycete</name>
    <name type="synonym">Protoachlya hypogyna</name>
    <dbReference type="NCBI Taxonomy" id="1202772"/>
    <lineage>
        <taxon>Eukaryota</taxon>
        <taxon>Sar</taxon>
        <taxon>Stramenopiles</taxon>
        <taxon>Oomycota</taxon>
        <taxon>Saprolegniomycetes</taxon>
        <taxon>Saprolegniales</taxon>
        <taxon>Achlyaceae</taxon>
        <taxon>Achlya</taxon>
    </lineage>
</organism>
<keyword evidence="3" id="KW-1185">Reference proteome</keyword>
<dbReference type="EMBL" id="JNBR01000561">
    <property type="protein sequence ID" value="OQR91001.1"/>
    <property type="molecule type" value="Genomic_DNA"/>
</dbReference>
<reference evidence="2 3" key="1">
    <citation type="journal article" date="2014" name="Genome Biol. Evol.">
        <title>The secreted proteins of Achlya hypogyna and Thraustotheca clavata identify the ancestral oomycete secretome and reveal gene acquisitions by horizontal gene transfer.</title>
        <authorList>
            <person name="Misner I."/>
            <person name="Blouin N."/>
            <person name="Leonard G."/>
            <person name="Richards T.A."/>
            <person name="Lane C.E."/>
        </authorList>
    </citation>
    <scope>NUCLEOTIDE SEQUENCE [LARGE SCALE GENOMIC DNA]</scope>
    <source>
        <strain evidence="2 3">ATCC 48635</strain>
    </source>
</reference>
<evidence type="ECO:0000256" key="1">
    <source>
        <dbReference type="SAM" id="Phobius"/>
    </source>
</evidence>
<keyword evidence="1" id="KW-0812">Transmembrane</keyword>
<feature type="transmembrane region" description="Helical" evidence="1">
    <location>
        <begin position="34"/>
        <end position="51"/>
    </location>
</feature>
<evidence type="ECO:0000313" key="3">
    <source>
        <dbReference type="Proteomes" id="UP000243579"/>
    </source>
</evidence>
<accession>A0A1V9YZ64</accession>
<proteinExistence type="predicted"/>
<dbReference type="SUPFAM" id="SSF50405">
    <property type="entry name" value="Actin-crosslinking proteins"/>
    <property type="match status" value="1"/>
</dbReference>
<dbReference type="Gene3D" id="2.80.10.50">
    <property type="match status" value="1"/>
</dbReference>
<gene>
    <name evidence="2" type="ORF">ACHHYP_05068</name>
</gene>
<evidence type="ECO:0000313" key="2">
    <source>
        <dbReference type="EMBL" id="OQR91001.1"/>
    </source>
</evidence>
<protein>
    <submittedName>
        <fullName evidence="2">Cytochrome P450</fullName>
    </submittedName>
</protein>
<keyword evidence="1" id="KW-1133">Transmembrane helix</keyword>
<sequence>MTTYGSANPNLALPTTRLVLKHNERPRMSRTRQASIAVGLTLAMACAYAGTSRHMSGTSMLLGDAVHGCAFRDGDRISLRADTGKYFGVCNNCIPDAAYPDAAFVHADTVDPSAVWTVKLAGAGKVALQGANGKYLARCTNCAPIATHNDEAFVHVADWTEGPWAQWTCVDAGAGKVAFADDVGQYLARCNNCVNGAYPDAGFLHETHYAAKHHAQWTANRVPGN</sequence>
<dbReference type="InterPro" id="IPR008999">
    <property type="entry name" value="Actin-crosslinking"/>
</dbReference>